<dbReference type="Gene3D" id="3.30.40.10">
    <property type="entry name" value="Zinc/RING finger domain, C3HC4 (zinc finger)"/>
    <property type="match status" value="1"/>
</dbReference>
<evidence type="ECO:0000313" key="7">
    <source>
        <dbReference type="Proteomes" id="UP000327013"/>
    </source>
</evidence>
<dbReference type="SMART" id="SM00184">
    <property type="entry name" value="RING"/>
    <property type="match status" value="1"/>
</dbReference>
<dbReference type="InterPro" id="IPR013083">
    <property type="entry name" value="Znf_RING/FYVE/PHD"/>
</dbReference>
<dbReference type="PROSITE" id="PS50089">
    <property type="entry name" value="ZF_RING_2"/>
    <property type="match status" value="1"/>
</dbReference>
<evidence type="ECO:0000259" key="5">
    <source>
        <dbReference type="PROSITE" id="PS50089"/>
    </source>
</evidence>
<dbReference type="InterPro" id="IPR001841">
    <property type="entry name" value="Znf_RING"/>
</dbReference>
<dbReference type="OrthoDB" id="9984778at2759"/>
<keyword evidence="2 4" id="KW-0863">Zinc-finger</keyword>
<evidence type="ECO:0000256" key="3">
    <source>
        <dbReference type="ARBA" id="ARBA00022833"/>
    </source>
</evidence>
<organism evidence="6 7">
    <name type="scientific">Carpinus fangiana</name>
    <dbReference type="NCBI Taxonomy" id="176857"/>
    <lineage>
        <taxon>Eukaryota</taxon>
        <taxon>Viridiplantae</taxon>
        <taxon>Streptophyta</taxon>
        <taxon>Embryophyta</taxon>
        <taxon>Tracheophyta</taxon>
        <taxon>Spermatophyta</taxon>
        <taxon>Magnoliopsida</taxon>
        <taxon>eudicotyledons</taxon>
        <taxon>Gunneridae</taxon>
        <taxon>Pentapetalae</taxon>
        <taxon>rosids</taxon>
        <taxon>fabids</taxon>
        <taxon>Fagales</taxon>
        <taxon>Betulaceae</taxon>
        <taxon>Carpinus</taxon>
    </lineage>
</organism>
<dbReference type="AlphaFoldDB" id="A0A5N6R2K6"/>
<accession>A0A5N6R2K6</accession>
<keyword evidence="7" id="KW-1185">Reference proteome</keyword>
<evidence type="ECO:0000256" key="1">
    <source>
        <dbReference type="ARBA" id="ARBA00022723"/>
    </source>
</evidence>
<feature type="domain" description="RING-type" evidence="5">
    <location>
        <begin position="81"/>
        <end position="123"/>
    </location>
</feature>
<dbReference type="InterPro" id="IPR044249">
    <property type="entry name" value="XERICO-like"/>
</dbReference>
<gene>
    <name evidence="6" type="ORF">FH972_008795</name>
</gene>
<dbReference type="SMART" id="SM00744">
    <property type="entry name" value="RINGv"/>
    <property type="match status" value="1"/>
</dbReference>
<sequence length="158" mass="18031">MNVFLAFSTLSLFSLLLCIFNVLRSRFNNNLASSISIMSSSLKYWAFSKPPHAHDGAPEIGEELSTVRYEQDPACCSEVQCAVCLCKIENGDEIRELRCDHLFHRVCLDRWLGYKNLSCPLCRDSLAPFRAFAELGVEVLSFDFFSSSSADRETWWLR</sequence>
<proteinExistence type="predicted"/>
<name>A0A5N6R2K6_9ROSI</name>
<evidence type="ECO:0000313" key="6">
    <source>
        <dbReference type="EMBL" id="KAE8023045.1"/>
    </source>
</evidence>
<reference evidence="6 7" key="1">
    <citation type="submission" date="2019-06" db="EMBL/GenBank/DDBJ databases">
        <title>A chromosomal-level reference genome of Carpinus fangiana (Coryloideae, Betulaceae).</title>
        <authorList>
            <person name="Yang X."/>
            <person name="Wang Z."/>
            <person name="Zhang L."/>
            <person name="Hao G."/>
            <person name="Liu J."/>
            <person name="Yang Y."/>
        </authorList>
    </citation>
    <scope>NUCLEOTIDE SEQUENCE [LARGE SCALE GENOMIC DNA]</scope>
    <source>
        <strain evidence="6">Cfa_2016G</strain>
        <tissue evidence="6">Leaf</tissue>
    </source>
</reference>
<protein>
    <recommendedName>
        <fullName evidence="5">RING-type domain-containing protein</fullName>
    </recommendedName>
</protein>
<dbReference type="PANTHER" id="PTHR47258">
    <property type="match status" value="1"/>
</dbReference>
<dbReference type="Pfam" id="PF13639">
    <property type="entry name" value="zf-RING_2"/>
    <property type="match status" value="1"/>
</dbReference>
<evidence type="ECO:0000256" key="4">
    <source>
        <dbReference type="PROSITE-ProRule" id="PRU00175"/>
    </source>
</evidence>
<dbReference type="PANTHER" id="PTHR47258:SF1">
    <property type="entry name" value="E3 UBIQUITIN-PROTEIN LIGASE XERICO-RELATED"/>
    <property type="match status" value="1"/>
</dbReference>
<evidence type="ECO:0000256" key="2">
    <source>
        <dbReference type="ARBA" id="ARBA00022771"/>
    </source>
</evidence>
<dbReference type="GO" id="GO:0008270">
    <property type="term" value="F:zinc ion binding"/>
    <property type="evidence" value="ECO:0007669"/>
    <property type="project" value="UniProtKB-KW"/>
</dbReference>
<keyword evidence="1" id="KW-0479">Metal-binding</keyword>
<dbReference type="InterPro" id="IPR011016">
    <property type="entry name" value="Znf_RING-CH"/>
</dbReference>
<dbReference type="SUPFAM" id="SSF57850">
    <property type="entry name" value="RING/U-box"/>
    <property type="match status" value="1"/>
</dbReference>
<dbReference type="EMBL" id="CM017323">
    <property type="protein sequence ID" value="KAE8023045.1"/>
    <property type="molecule type" value="Genomic_DNA"/>
</dbReference>
<dbReference type="Proteomes" id="UP000327013">
    <property type="component" value="Chromosome 3"/>
</dbReference>
<keyword evidence="3" id="KW-0862">Zinc</keyword>